<feature type="region of interest" description="Disordered" evidence="6">
    <location>
        <begin position="704"/>
        <end position="790"/>
    </location>
</feature>
<dbReference type="GO" id="GO:0005634">
    <property type="term" value="C:nucleus"/>
    <property type="evidence" value="ECO:0007669"/>
    <property type="project" value="TreeGrafter"/>
</dbReference>
<dbReference type="InterPro" id="IPR001487">
    <property type="entry name" value="Bromodomain"/>
</dbReference>
<dbReference type="InterPro" id="IPR057451">
    <property type="entry name" value="BRWD/PHIP_AD"/>
</dbReference>
<keyword evidence="9" id="KW-1185">Reference proteome</keyword>
<feature type="compositionally biased region" description="Acidic residues" evidence="6">
    <location>
        <begin position="2167"/>
        <end position="2193"/>
    </location>
</feature>
<accession>A0AAW0W9W6</accession>
<dbReference type="Pfam" id="PF25437">
    <property type="entry name" value="BRWD1_N"/>
    <property type="match status" value="1"/>
</dbReference>
<dbReference type="InterPro" id="IPR015943">
    <property type="entry name" value="WD40/YVTN_repeat-like_dom_sf"/>
</dbReference>
<dbReference type="EMBL" id="JARKIK010000075">
    <property type="protein sequence ID" value="KAK8727618.1"/>
    <property type="molecule type" value="Genomic_DNA"/>
</dbReference>
<feature type="compositionally biased region" description="Polar residues" evidence="6">
    <location>
        <begin position="1564"/>
        <end position="1584"/>
    </location>
</feature>
<feature type="region of interest" description="Disordered" evidence="6">
    <location>
        <begin position="1358"/>
        <end position="1392"/>
    </location>
</feature>
<organism evidence="8 9">
    <name type="scientific">Cherax quadricarinatus</name>
    <name type="common">Australian red claw crayfish</name>
    <dbReference type="NCBI Taxonomy" id="27406"/>
    <lineage>
        <taxon>Eukaryota</taxon>
        <taxon>Metazoa</taxon>
        <taxon>Ecdysozoa</taxon>
        <taxon>Arthropoda</taxon>
        <taxon>Crustacea</taxon>
        <taxon>Multicrustacea</taxon>
        <taxon>Malacostraca</taxon>
        <taxon>Eumalacostraca</taxon>
        <taxon>Eucarida</taxon>
        <taxon>Decapoda</taxon>
        <taxon>Pleocyemata</taxon>
        <taxon>Astacidea</taxon>
        <taxon>Parastacoidea</taxon>
        <taxon>Parastacidae</taxon>
        <taxon>Cherax</taxon>
    </lineage>
</organism>
<dbReference type="Gene3D" id="1.20.920.10">
    <property type="entry name" value="Bromodomain-like"/>
    <property type="match status" value="2"/>
</dbReference>
<evidence type="ECO:0000313" key="9">
    <source>
        <dbReference type="Proteomes" id="UP001445076"/>
    </source>
</evidence>
<dbReference type="Pfam" id="PF00439">
    <property type="entry name" value="Bromodomain"/>
    <property type="match status" value="2"/>
</dbReference>
<dbReference type="PANTHER" id="PTHR16266">
    <property type="entry name" value="WD REPEAT DOMAIN 9"/>
    <property type="match status" value="1"/>
</dbReference>
<feature type="compositionally biased region" description="Low complexity" evidence="6">
    <location>
        <begin position="889"/>
        <end position="901"/>
    </location>
</feature>
<reference evidence="8 9" key="1">
    <citation type="journal article" date="2024" name="BMC Genomics">
        <title>Genome assembly of redclaw crayfish (Cherax quadricarinatus) provides insights into its immune adaptation and hypoxia tolerance.</title>
        <authorList>
            <person name="Liu Z."/>
            <person name="Zheng J."/>
            <person name="Li H."/>
            <person name="Fang K."/>
            <person name="Wang S."/>
            <person name="He J."/>
            <person name="Zhou D."/>
            <person name="Weng S."/>
            <person name="Chi M."/>
            <person name="Gu Z."/>
            <person name="He J."/>
            <person name="Li F."/>
            <person name="Wang M."/>
        </authorList>
    </citation>
    <scope>NUCLEOTIDE SEQUENCE [LARGE SCALE GENOMIC DNA]</scope>
    <source>
        <strain evidence="8">ZL_2023a</strain>
    </source>
</reference>
<feature type="compositionally biased region" description="Low complexity" evidence="6">
    <location>
        <begin position="909"/>
        <end position="922"/>
    </location>
</feature>
<feature type="compositionally biased region" description="Basic residues" evidence="6">
    <location>
        <begin position="936"/>
        <end position="953"/>
    </location>
</feature>
<dbReference type="GO" id="GO:0008360">
    <property type="term" value="P:regulation of cell shape"/>
    <property type="evidence" value="ECO:0007669"/>
    <property type="project" value="TreeGrafter"/>
</dbReference>
<feature type="region of interest" description="Disordered" evidence="6">
    <location>
        <begin position="1953"/>
        <end position="2048"/>
    </location>
</feature>
<dbReference type="PROSITE" id="PS50294">
    <property type="entry name" value="WD_REPEATS_REGION"/>
    <property type="match status" value="4"/>
</dbReference>
<dbReference type="SUPFAM" id="SSF50978">
    <property type="entry name" value="WD40 repeat-like"/>
    <property type="match status" value="1"/>
</dbReference>
<dbReference type="SUPFAM" id="SSF47370">
    <property type="entry name" value="Bromodomain"/>
    <property type="match status" value="2"/>
</dbReference>
<keyword evidence="1 5" id="KW-0853">WD repeat</keyword>
<dbReference type="PRINTS" id="PR00503">
    <property type="entry name" value="BROMODOMAIN"/>
</dbReference>
<dbReference type="Proteomes" id="UP001445076">
    <property type="component" value="Unassembled WGS sequence"/>
</dbReference>
<feature type="region of interest" description="Disordered" evidence="6">
    <location>
        <begin position="2088"/>
        <end position="2212"/>
    </location>
</feature>
<dbReference type="InterPro" id="IPR036427">
    <property type="entry name" value="Bromodomain-like_sf"/>
</dbReference>
<feature type="domain" description="Bromo" evidence="7">
    <location>
        <begin position="1254"/>
        <end position="1324"/>
    </location>
</feature>
<evidence type="ECO:0000259" key="7">
    <source>
        <dbReference type="PROSITE" id="PS50014"/>
    </source>
</evidence>
<feature type="region of interest" description="Disordered" evidence="6">
    <location>
        <begin position="829"/>
        <end position="1016"/>
    </location>
</feature>
<dbReference type="FunFam" id="1.20.920.10:FF:000066">
    <property type="entry name" value="Transcription initiation factor TFIID subunit 1"/>
    <property type="match status" value="2"/>
</dbReference>
<feature type="compositionally biased region" description="Acidic residues" evidence="6">
    <location>
        <begin position="1667"/>
        <end position="1677"/>
    </location>
</feature>
<feature type="compositionally biased region" description="Basic residues" evidence="6">
    <location>
        <begin position="1653"/>
        <end position="1663"/>
    </location>
</feature>
<feature type="compositionally biased region" description="Basic residues" evidence="6">
    <location>
        <begin position="2020"/>
        <end position="2035"/>
    </location>
</feature>
<feature type="repeat" description="WD" evidence="5">
    <location>
        <begin position="497"/>
        <end position="539"/>
    </location>
</feature>
<feature type="repeat" description="WD" evidence="5">
    <location>
        <begin position="213"/>
        <end position="254"/>
    </location>
</feature>
<feature type="repeat" description="WD" evidence="5">
    <location>
        <begin position="462"/>
        <end position="496"/>
    </location>
</feature>
<feature type="compositionally biased region" description="Basic and acidic residues" evidence="6">
    <location>
        <begin position="727"/>
        <end position="743"/>
    </location>
</feature>
<evidence type="ECO:0000256" key="2">
    <source>
        <dbReference type="ARBA" id="ARBA00022737"/>
    </source>
</evidence>
<dbReference type="InterPro" id="IPR001680">
    <property type="entry name" value="WD40_rpt"/>
</dbReference>
<evidence type="ECO:0000313" key="8">
    <source>
        <dbReference type="EMBL" id="KAK8727618.1"/>
    </source>
</evidence>
<feature type="compositionally biased region" description="Low complexity" evidence="6">
    <location>
        <begin position="1849"/>
        <end position="1863"/>
    </location>
</feature>
<feature type="repeat" description="WD" evidence="5">
    <location>
        <begin position="255"/>
        <end position="296"/>
    </location>
</feature>
<dbReference type="PROSITE" id="PS00678">
    <property type="entry name" value="WD_REPEATS_1"/>
    <property type="match status" value="3"/>
</dbReference>
<feature type="region of interest" description="Disordered" evidence="6">
    <location>
        <begin position="1650"/>
        <end position="1701"/>
    </location>
</feature>
<feature type="region of interest" description="Disordered" evidence="6">
    <location>
        <begin position="1728"/>
        <end position="1939"/>
    </location>
</feature>
<dbReference type="InterPro" id="IPR019775">
    <property type="entry name" value="WD40_repeat_CS"/>
</dbReference>
<proteinExistence type="predicted"/>
<feature type="compositionally biased region" description="Acidic residues" evidence="6">
    <location>
        <begin position="2101"/>
        <end position="2121"/>
    </location>
</feature>
<evidence type="ECO:0000256" key="6">
    <source>
        <dbReference type="SAM" id="MobiDB-lite"/>
    </source>
</evidence>
<feature type="region of interest" description="Disordered" evidence="6">
    <location>
        <begin position="1505"/>
        <end position="1614"/>
    </location>
</feature>
<dbReference type="CDD" id="cd05529">
    <property type="entry name" value="Bromo_WDR9_I_like"/>
    <property type="match status" value="1"/>
</dbReference>
<dbReference type="InterPro" id="IPR036322">
    <property type="entry name" value="WD40_repeat_dom_sf"/>
</dbReference>
<feature type="compositionally biased region" description="Basic residues" evidence="6">
    <location>
        <begin position="1916"/>
        <end position="1932"/>
    </location>
</feature>
<feature type="compositionally biased region" description="Basic and acidic residues" evidence="6">
    <location>
        <begin position="868"/>
        <end position="887"/>
    </location>
</feature>
<dbReference type="PROSITE" id="PS50014">
    <property type="entry name" value="BROMODOMAIN_2"/>
    <property type="match status" value="2"/>
</dbReference>
<feature type="compositionally biased region" description="Basic residues" evidence="6">
    <location>
        <begin position="1836"/>
        <end position="1847"/>
    </location>
</feature>
<keyword evidence="3 4" id="KW-0103">Bromodomain</keyword>
<feature type="compositionally biased region" description="Low complexity" evidence="6">
    <location>
        <begin position="1737"/>
        <end position="1747"/>
    </location>
</feature>
<gene>
    <name evidence="8" type="ORF">OTU49_009654</name>
</gene>
<dbReference type="SMART" id="SM00297">
    <property type="entry name" value="BROMO"/>
    <property type="match status" value="2"/>
</dbReference>
<dbReference type="SMART" id="SM00320">
    <property type="entry name" value="WD40"/>
    <property type="match status" value="8"/>
</dbReference>
<dbReference type="PROSITE" id="PS50082">
    <property type="entry name" value="WD_REPEATS_2"/>
    <property type="match status" value="6"/>
</dbReference>
<feature type="non-terminal residue" evidence="8">
    <location>
        <position position="1"/>
    </location>
</feature>
<feature type="compositionally biased region" description="Acidic residues" evidence="6">
    <location>
        <begin position="1892"/>
        <end position="1912"/>
    </location>
</feature>
<keyword evidence="2" id="KW-0677">Repeat</keyword>
<feature type="domain" description="Bromo" evidence="7">
    <location>
        <begin position="1409"/>
        <end position="1479"/>
    </location>
</feature>
<evidence type="ECO:0000256" key="3">
    <source>
        <dbReference type="ARBA" id="ARBA00023117"/>
    </source>
</evidence>
<sequence length="2212" mass="249923">WSNNAAQHHNTLTLHFTQIYPHSAMDVAPSTSRGNSAVNKAYSALEIELYYLMVKYLSSGPCKKAYQALRAEIEENELLPTTCDWLGRSYGKTFQQVDEQNIHIKNDHLLQMVARLGPAINQLVRVPYPTASTLLGAGAQSLLRTEQDLWKQYKSLLSLVVRRHGNPPLEPVKVRGPPCLTQAILGRELMGNANRKHLVTDKFYSRMQLFLRSVGHLSAVYCMLFDRSGKYIITGADDTLVKIWSILDGRLLATLRGASAEISDLAIDSENRLIAAGSCDKIIRVWNLQTLAPIAVLSSHTGMITALQFCPAPDSEGVLVSTGGDGCVAFWTYVRRGIDVKFDSKPLKVNERVRPGNAQLICASFSQGGNFLALGGADHYVRVYHLGGKDGVEKLIEIERHHDRVDSIQWCHSGLKFISGSRDGTALVWYYECQLWKNIVLNITTLLPGVSPPPEEIRRLQVTMVGWNQSDEYVITASNDKWLRVWDSTTGELKHILQGHEDNAYVIEAHPHEPRLIISAAHDGQLMIWDIFTGALVWSFKNTIEGQGYGALFDAKWSPDGFTIAATDSHGHLILFGIGHNEKYQQIPKELFFHTDYRPLMRDANNHVLDEQTQMAPHLMPPPFLVNMDGDPYPPEYQRLVPGRENCRHDQLIPNVLLNANGDQEVLDVALIDVDSNALNMQAIDYNAGQRPSIDDMIQRLAQEQDQRIAHDRRPSESRDQPGPSGVRERRESSNSRRGERRASSGGPPTDHSYAVAALHDPLSPRASRVGARRVGDVEGVRQSTGNWQRDPNIKWNRRVIVKRQRFSDIKQSIERRRRLGEIELQLYEEESKKKPEPMRSPVQPHHESEKKIRKKQKKQTHSYSTRSVRDTERGPYDHQDSEDGDHGGQSSSSGSSSGSEVVNEELQESSSSDEQSTDYSDWTAEAGINLEPPKRTAHKQKKSPRRRKKKGKSGSEEDTKQKEKDEDVDDDDDDDDKNKENDTKNIWTTPRSQRKRGPRPNLSEIGGGADEIPEEFRPPEWLTETFPKKAPYFPQMGDELIYFMQGHMLYVEAVMNRKLYNVDKRSLPWMRSTNKLRHQEFVKIIGIKYEIKPPRLCCLKLGILEVGRGKLTSDSFTIKYHDMPDVLDFLILKATYDVAVRRQWRPGDRFRCIIDDAWWLGTVESQEPHLPEFQDSMFMCYRVLWDNGERERLSPWDMEVIDDSMEMVEPDGSAAVKQEELEELLYTPQDEEWVGRGPDLECDRISYGLSQIMSLAIAEPFLVPVDLNVYPMYALIIDYPMDLTTIKSRLDNRFYRRINAVQFDVRYIATNTEKFNQKGSNIVRQARIVTELCLELIKDGMCVDPTHMYHELQANYHSPDHSDEENLEGVSRGSGKGSHSKGLRGRGQALPDNRTWQQKCKDLLRSIFEREDSMPFRYPVNLDRYPDYSQVIDVPMDLTTVREELSANGYAAPHDFAKDMRLIFTNSKNYNTNKRSRIYSMTLRLEAYFEDQIKPILSCHISQGKRNTSKANPCNQKGKLISTNKTSSGRVCSSQTGPSSRKASPALSTGGSSVVQKRRPLVTSRSPTPAVTRKGTSSRTSSPRSKHVPSKASGEARKNASSSLTSYGRPVVPPYRTDCTLSTAFEDDANLGGDISNDEREIKFRKSFGKDSKRRSRRVARKKCIDEEEEDNDSGEEYSPKNISKTVAKAKKKGVATRNRGRVTVQYNEDSEEEELTSKVKIENIVRVKKKTVVTSGSSSEGESSSCDSAGPSAKRTNGQLYGIRSRLKSSSEEELEEKSRKKSNGVNGLAQKKMGSLAKRKNINQAKKLSGSDESEESSNSSQLSDCDSTKQTSLRKPRNSKRKQSSSDSSVSSSSDSVQNKRLVSKRRACPPDTNKGKSRNIKRTKDESEVEFDEEDLESSTEESMEEEVNSKRGRKRGVASGVRRARKIILDGDDLDDADFIADKDFIDDADITEEESSSESESEYGSDDIKKPKKKKKRKKKKKKTKPKPKSKPKSKSKPVKKKKTVKNNAKNAKNAKSKKTTQKKKTPVKKAGPVGKKRTPVKLQVQEFVTANRPSQAPLPYQPFNFAPKKVIVNEVKHKGRVVGRVITSKYDGGGDDDESEGMSETDESEEYDDPPLPPVKGKGKNIKNLTSLKRSFNSDSDVENLSRTNVQKRMRYSDEEGEEEDEEEDDDDDDEDDDDEDDDGMDVSSRGRVRKANTLMRDFI</sequence>
<feature type="compositionally biased region" description="Polar residues" evidence="6">
    <location>
        <begin position="2135"/>
        <end position="2159"/>
    </location>
</feature>
<feature type="compositionally biased region" description="Acidic residues" evidence="6">
    <location>
        <begin position="1953"/>
        <end position="1972"/>
    </location>
</feature>
<feature type="repeat" description="WD" evidence="5">
    <location>
        <begin position="297"/>
        <end position="331"/>
    </location>
</feature>
<dbReference type="Pfam" id="PF00400">
    <property type="entry name" value="WD40"/>
    <property type="match status" value="6"/>
</dbReference>
<dbReference type="InterPro" id="IPR052060">
    <property type="entry name" value="Bromo_WD_repeat"/>
</dbReference>
<evidence type="ECO:0000256" key="1">
    <source>
        <dbReference type="ARBA" id="ARBA00022574"/>
    </source>
</evidence>
<dbReference type="Gene3D" id="2.130.10.10">
    <property type="entry name" value="YVTN repeat-like/Quinoprotein amine dehydrogenase"/>
    <property type="match status" value="2"/>
</dbReference>
<feature type="repeat" description="WD" evidence="5">
    <location>
        <begin position="398"/>
        <end position="429"/>
    </location>
</feature>
<dbReference type="InterPro" id="IPR057452">
    <property type="entry name" value="BRWD/PHIP_N"/>
</dbReference>
<evidence type="ECO:0000256" key="5">
    <source>
        <dbReference type="PROSITE-ProRule" id="PRU00221"/>
    </source>
</evidence>
<protein>
    <recommendedName>
        <fullName evidence="7">Bromo domain-containing protein</fullName>
    </recommendedName>
</protein>
<dbReference type="Pfam" id="PF25313">
    <property type="entry name" value="BRWD_AD"/>
    <property type="match status" value="1"/>
</dbReference>
<dbReference type="GO" id="GO:0006357">
    <property type="term" value="P:regulation of transcription by RNA polymerase II"/>
    <property type="evidence" value="ECO:0007669"/>
    <property type="project" value="TreeGrafter"/>
</dbReference>
<dbReference type="CDD" id="cd00200">
    <property type="entry name" value="WD40"/>
    <property type="match status" value="1"/>
</dbReference>
<feature type="compositionally biased region" description="Low complexity" evidence="6">
    <location>
        <begin position="1820"/>
        <end position="1829"/>
    </location>
</feature>
<feature type="compositionally biased region" description="Acidic residues" evidence="6">
    <location>
        <begin position="967"/>
        <end position="976"/>
    </location>
</feature>
<dbReference type="GO" id="GO:0007010">
    <property type="term" value="P:cytoskeleton organization"/>
    <property type="evidence" value="ECO:0007669"/>
    <property type="project" value="TreeGrafter"/>
</dbReference>
<feature type="compositionally biased region" description="Basic and acidic residues" evidence="6">
    <location>
        <begin position="954"/>
        <end position="966"/>
    </location>
</feature>
<feature type="compositionally biased region" description="Basic residues" evidence="6">
    <location>
        <begin position="1977"/>
        <end position="2012"/>
    </location>
</feature>
<comment type="caution">
    <text evidence="8">The sequence shown here is derived from an EMBL/GenBank/DDBJ whole genome shotgun (WGS) entry which is preliminary data.</text>
</comment>
<name>A0AAW0W9W6_CHEQU</name>
<evidence type="ECO:0000256" key="4">
    <source>
        <dbReference type="PROSITE-ProRule" id="PRU00035"/>
    </source>
</evidence>
<dbReference type="PANTHER" id="PTHR16266:SF17">
    <property type="entry name" value="BRWD3"/>
    <property type="match status" value="1"/>
</dbReference>
<feature type="compositionally biased region" description="Basic residues" evidence="6">
    <location>
        <begin position="852"/>
        <end position="861"/>
    </location>
</feature>
<feature type="compositionally biased region" description="Basic and acidic residues" evidence="6">
    <location>
        <begin position="704"/>
        <end position="720"/>
    </location>
</feature>
<feature type="compositionally biased region" description="Polar residues" evidence="6">
    <location>
        <begin position="1505"/>
        <end position="1556"/>
    </location>
</feature>
<feature type="compositionally biased region" description="Basic residues" evidence="6">
    <location>
        <begin position="1689"/>
        <end position="1701"/>
    </location>
</feature>